<keyword evidence="1" id="KW-0472">Membrane</keyword>
<protein>
    <submittedName>
        <fullName evidence="2">Putative secreted protein</fullName>
    </submittedName>
</protein>
<accession>A0A2M4D1C2</accession>
<evidence type="ECO:0000256" key="1">
    <source>
        <dbReference type="SAM" id="Phobius"/>
    </source>
</evidence>
<dbReference type="EMBL" id="GGFL01007151">
    <property type="protein sequence ID" value="MBW71329.1"/>
    <property type="molecule type" value="Transcribed_RNA"/>
</dbReference>
<reference evidence="2" key="1">
    <citation type="submission" date="2018-01" db="EMBL/GenBank/DDBJ databases">
        <title>An insight into the sialome of Amazonian anophelines.</title>
        <authorList>
            <person name="Ribeiro J.M."/>
            <person name="Scarpassa V."/>
            <person name="Calvo E."/>
        </authorList>
    </citation>
    <scope>NUCLEOTIDE SEQUENCE</scope>
</reference>
<name>A0A2M4D1C2_ANODA</name>
<dbReference type="AlphaFoldDB" id="A0A2M4D1C2"/>
<keyword evidence="1" id="KW-0812">Transmembrane</keyword>
<evidence type="ECO:0000313" key="2">
    <source>
        <dbReference type="EMBL" id="MBW71329.1"/>
    </source>
</evidence>
<organism evidence="2">
    <name type="scientific">Anopheles darlingi</name>
    <name type="common">Mosquito</name>
    <dbReference type="NCBI Taxonomy" id="43151"/>
    <lineage>
        <taxon>Eukaryota</taxon>
        <taxon>Metazoa</taxon>
        <taxon>Ecdysozoa</taxon>
        <taxon>Arthropoda</taxon>
        <taxon>Hexapoda</taxon>
        <taxon>Insecta</taxon>
        <taxon>Pterygota</taxon>
        <taxon>Neoptera</taxon>
        <taxon>Endopterygota</taxon>
        <taxon>Diptera</taxon>
        <taxon>Nematocera</taxon>
        <taxon>Culicoidea</taxon>
        <taxon>Culicidae</taxon>
        <taxon>Anophelinae</taxon>
        <taxon>Anopheles</taxon>
    </lineage>
</organism>
<proteinExistence type="predicted"/>
<keyword evidence="1" id="KW-1133">Transmembrane helix</keyword>
<feature type="transmembrane region" description="Helical" evidence="1">
    <location>
        <begin position="6"/>
        <end position="28"/>
    </location>
</feature>
<sequence>MFFSILSISLCFHFPFFVFFHLFAFAIVKISETQRCMDRIATNWPPTGSKRQPFPIDFNPVPMHVFPFDSIWSFSDSLKALLTPGGAEQQTVSTGNPIARCSKVKLLTCWRTTTTTATAVKFDNNSL</sequence>